<dbReference type="NCBIfam" id="NF008911">
    <property type="entry name" value="PRK12275.1-2"/>
    <property type="match status" value="1"/>
</dbReference>
<dbReference type="CDD" id="cd16377">
    <property type="entry name" value="23S_rRNA_IVP_like"/>
    <property type="match status" value="1"/>
</dbReference>
<dbReference type="PANTHER" id="PTHR38471:SF2">
    <property type="entry name" value="FOUR HELIX BUNDLE PROTEIN"/>
    <property type="match status" value="1"/>
</dbReference>
<dbReference type="InterPro" id="IPR036583">
    <property type="entry name" value="23S_rRNA_IVS_sf"/>
</dbReference>
<proteinExistence type="predicted"/>
<comment type="caution">
    <text evidence="1">The sequence shown here is derived from an EMBL/GenBank/DDBJ whole genome shotgun (WGS) entry which is preliminary data.</text>
</comment>
<dbReference type="NCBIfam" id="TIGR02436">
    <property type="entry name" value="four helix bundle protein"/>
    <property type="match status" value="1"/>
</dbReference>
<dbReference type="STRING" id="1797768.A3C59_00745"/>
<dbReference type="Pfam" id="PF05635">
    <property type="entry name" value="23S_rRNA_IVP"/>
    <property type="match status" value="1"/>
</dbReference>
<sequence length="133" mass="15401">MKIQSYKDLIVWQKSMRLVTAVFELTSRFPQSELYGITSQMRRAAVSVPSNIAEASGRRSAKEYRQFYAISYGSVLELETQLLISQKLNFGDIHKYKDIYSLLIEVSKMLHVMTFDLRNKGLTTKHYDLSPKI</sequence>
<protein>
    <recommendedName>
        <fullName evidence="3">Four helix bundle protein</fullName>
    </recommendedName>
</protein>
<dbReference type="Gene3D" id="1.20.1440.60">
    <property type="entry name" value="23S rRNA-intervening sequence"/>
    <property type="match status" value="1"/>
</dbReference>
<name>A0A1F5JS92_9BACT</name>
<accession>A0A1F5JS92</accession>
<dbReference type="PANTHER" id="PTHR38471">
    <property type="entry name" value="FOUR HELIX BUNDLE PROTEIN"/>
    <property type="match status" value="1"/>
</dbReference>
<gene>
    <name evidence="1" type="ORF">A3C59_00745</name>
</gene>
<reference evidence="1 2" key="1">
    <citation type="journal article" date="2016" name="Nat. Commun.">
        <title>Thousands of microbial genomes shed light on interconnected biogeochemical processes in an aquifer system.</title>
        <authorList>
            <person name="Anantharaman K."/>
            <person name="Brown C.T."/>
            <person name="Hug L.A."/>
            <person name="Sharon I."/>
            <person name="Castelle C.J."/>
            <person name="Probst A.J."/>
            <person name="Thomas B.C."/>
            <person name="Singh A."/>
            <person name="Wilkins M.J."/>
            <person name="Karaoz U."/>
            <person name="Brodie E.L."/>
            <person name="Williams K.H."/>
            <person name="Hubbard S.S."/>
            <person name="Banfield J.F."/>
        </authorList>
    </citation>
    <scope>NUCLEOTIDE SEQUENCE [LARGE SCALE GENOMIC DNA]</scope>
</reference>
<dbReference type="SUPFAM" id="SSF158446">
    <property type="entry name" value="IVS-encoded protein-like"/>
    <property type="match status" value="1"/>
</dbReference>
<dbReference type="InterPro" id="IPR012657">
    <property type="entry name" value="23S_rRNA-intervening_sequence"/>
</dbReference>
<evidence type="ECO:0008006" key="3">
    <source>
        <dbReference type="Google" id="ProtNLM"/>
    </source>
</evidence>
<organism evidence="1 2">
    <name type="scientific">Candidatus Daviesbacteria bacterium RIFCSPHIGHO2_02_FULL_36_13</name>
    <dbReference type="NCBI Taxonomy" id="1797768"/>
    <lineage>
        <taxon>Bacteria</taxon>
        <taxon>Candidatus Daviesiibacteriota</taxon>
    </lineage>
</organism>
<dbReference type="Proteomes" id="UP000176902">
    <property type="component" value="Unassembled WGS sequence"/>
</dbReference>
<dbReference type="AlphaFoldDB" id="A0A1F5JS92"/>
<evidence type="ECO:0000313" key="2">
    <source>
        <dbReference type="Proteomes" id="UP000176902"/>
    </source>
</evidence>
<dbReference type="EMBL" id="MFCV01000038">
    <property type="protein sequence ID" value="OGE31489.1"/>
    <property type="molecule type" value="Genomic_DNA"/>
</dbReference>
<evidence type="ECO:0000313" key="1">
    <source>
        <dbReference type="EMBL" id="OGE31489.1"/>
    </source>
</evidence>